<keyword evidence="1" id="KW-0665">Pyrimidine biosynthesis</keyword>
<dbReference type="EMBL" id="BAAAES010000009">
    <property type="protein sequence ID" value="GAA0674054.1"/>
    <property type="molecule type" value="Genomic_DNA"/>
</dbReference>
<proteinExistence type="predicted"/>
<dbReference type="PANTHER" id="PTHR43668">
    <property type="entry name" value="ALLANTOINASE"/>
    <property type="match status" value="1"/>
</dbReference>
<name>A0ABP3T1Y1_9SPHN</name>
<dbReference type="InterPro" id="IPR050138">
    <property type="entry name" value="DHOase/Allantoinase_Hydrolase"/>
</dbReference>
<protein>
    <submittedName>
        <fullName evidence="3">Dihydroorotase</fullName>
    </submittedName>
</protein>
<accession>A0ABP3T1Y1</accession>
<dbReference type="Gene3D" id="2.30.40.10">
    <property type="entry name" value="Urease, subunit C, domain 1"/>
    <property type="match status" value="2"/>
</dbReference>
<sequence length="407" mass="42296">MSVVAFRNARLACPAGGVTSGDLLVRDGVIVASGIVDIPPDAATIDCAGRTLAPAIVDLGVFRIDRAAFRAGGIVRVALMPDGARVLDDPGMVQRAALIGKPDLWIHPIAAATRGLAGQDMAEMAICASAGAKAVGTGRHWIADSGVMLRVLAYARDLDIAVIAHAEDGGLTAGAVTTDGETATRLGLPGAPAVAEALAVARDLMLAEETGARLHIRQATTAAAFDLIRAARRRGVRVTCGITPAHLHLSDIAMSDFRTYAHLSPPLRGEGDRQAALAAVKDGTIDVLHSGHDPHGPEEKRLPFVDSAAGMAGAETLLPLGLMLVRDGVLPLERLLAMLSVNPARVLGLDTGTLEPGRPADLMLFDADTPWQIDGTAFVGSEGNTPFDGLPVQGRVLRLWKGGREVV</sequence>
<dbReference type="CDD" id="cd01317">
    <property type="entry name" value="DHOase_IIa"/>
    <property type="match status" value="1"/>
</dbReference>
<dbReference type="RefSeq" id="WP_163958196.1">
    <property type="nucleotide sequence ID" value="NZ_BAAAES010000009.1"/>
</dbReference>
<dbReference type="Pfam" id="PF01979">
    <property type="entry name" value="Amidohydro_1"/>
    <property type="match status" value="1"/>
</dbReference>
<dbReference type="InterPro" id="IPR004722">
    <property type="entry name" value="DHOase"/>
</dbReference>
<dbReference type="Proteomes" id="UP001500238">
    <property type="component" value="Unassembled WGS sequence"/>
</dbReference>
<evidence type="ECO:0000256" key="1">
    <source>
        <dbReference type="ARBA" id="ARBA00022975"/>
    </source>
</evidence>
<comment type="caution">
    <text evidence="3">The sequence shown here is derived from an EMBL/GenBank/DDBJ whole genome shotgun (WGS) entry which is preliminary data.</text>
</comment>
<evidence type="ECO:0000313" key="4">
    <source>
        <dbReference type="Proteomes" id="UP001500238"/>
    </source>
</evidence>
<keyword evidence="4" id="KW-1185">Reference proteome</keyword>
<dbReference type="InterPro" id="IPR011059">
    <property type="entry name" value="Metal-dep_hydrolase_composite"/>
</dbReference>
<dbReference type="InterPro" id="IPR006680">
    <property type="entry name" value="Amidohydro-rel"/>
</dbReference>
<organism evidence="3 4">
    <name type="scientific">Sphingomonas insulae</name>
    <dbReference type="NCBI Taxonomy" id="424800"/>
    <lineage>
        <taxon>Bacteria</taxon>
        <taxon>Pseudomonadati</taxon>
        <taxon>Pseudomonadota</taxon>
        <taxon>Alphaproteobacteria</taxon>
        <taxon>Sphingomonadales</taxon>
        <taxon>Sphingomonadaceae</taxon>
        <taxon>Sphingomonas</taxon>
    </lineage>
</organism>
<dbReference type="InterPro" id="IPR032466">
    <property type="entry name" value="Metal_Hydrolase"/>
</dbReference>
<feature type="domain" description="Amidohydrolase-related" evidence="2">
    <location>
        <begin position="136"/>
        <end position="406"/>
    </location>
</feature>
<reference evidence="4" key="1">
    <citation type="journal article" date="2019" name="Int. J. Syst. Evol. Microbiol.">
        <title>The Global Catalogue of Microorganisms (GCM) 10K type strain sequencing project: providing services to taxonomists for standard genome sequencing and annotation.</title>
        <authorList>
            <consortium name="The Broad Institute Genomics Platform"/>
            <consortium name="The Broad Institute Genome Sequencing Center for Infectious Disease"/>
            <person name="Wu L."/>
            <person name="Ma J."/>
        </authorList>
    </citation>
    <scope>NUCLEOTIDE SEQUENCE [LARGE SCALE GENOMIC DNA]</scope>
    <source>
        <strain evidence="4">JCM 14603</strain>
    </source>
</reference>
<evidence type="ECO:0000313" key="3">
    <source>
        <dbReference type="EMBL" id="GAA0674054.1"/>
    </source>
</evidence>
<dbReference type="PANTHER" id="PTHR43668:SF2">
    <property type="entry name" value="ALLANTOINASE"/>
    <property type="match status" value="1"/>
</dbReference>
<dbReference type="SUPFAM" id="SSF51556">
    <property type="entry name" value="Metallo-dependent hydrolases"/>
    <property type="match status" value="1"/>
</dbReference>
<evidence type="ECO:0000259" key="2">
    <source>
        <dbReference type="Pfam" id="PF01979"/>
    </source>
</evidence>
<dbReference type="SUPFAM" id="SSF51338">
    <property type="entry name" value="Composite domain of metallo-dependent hydrolases"/>
    <property type="match status" value="1"/>
</dbReference>
<gene>
    <name evidence="3" type="primary">pyrC_2</name>
    <name evidence="3" type="ORF">GCM10009102_27440</name>
</gene>
<dbReference type="Gene3D" id="3.20.20.140">
    <property type="entry name" value="Metal-dependent hydrolases"/>
    <property type="match status" value="1"/>
</dbReference>